<dbReference type="EMBL" id="UAQM01000011">
    <property type="protein sequence ID" value="SPU44223.1"/>
    <property type="molecule type" value="Genomic_DNA"/>
</dbReference>
<proteinExistence type="predicted"/>
<evidence type="ECO:0000313" key="1">
    <source>
        <dbReference type="EMBL" id="SPU44223.1"/>
    </source>
</evidence>
<dbReference type="Proteomes" id="UP000250358">
    <property type="component" value="Unassembled WGS sequence"/>
</dbReference>
<name>A0A2X1AH86_BREDI</name>
<dbReference type="RefSeq" id="WP_128115618.1">
    <property type="nucleotide sequence ID" value="NZ_UAQM01000011.1"/>
</dbReference>
<sequence length="139" mass="14619">MSSVVLTKDDGLVCSLPAASVVAILSTALEGASAARPQMRSVLISSFRHGARPGLAHTAAEAADEVEKARPEEGASAWLELSSGDDVTRIMPGLIRGFDQLSEALMRVDFERPDGEIASGLIDNTPENLERVSADLKGC</sequence>
<reference evidence="1 2" key="1">
    <citation type="submission" date="2018-06" db="EMBL/GenBank/DDBJ databases">
        <authorList>
            <consortium name="Pathogen Informatics"/>
            <person name="Doyle S."/>
        </authorList>
    </citation>
    <scope>NUCLEOTIDE SEQUENCE [LARGE SCALE GENOMIC DNA]</scope>
    <source>
        <strain evidence="1 2">NCTC11165</strain>
    </source>
</reference>
<gene>
    <name evidence="1" type="ORF">NCTC11165_01625</name>
</gene>
<protein>
    <submittedName>
        <fullName evidence="1">Uncharacterized protein</fullName>
    </submittedName>
</protein>
<organism evidence="1 2">
    <name type="scientific">Brevundimonas diminuta</name>
    <name type="common">Pseudomonas diminuta</name>
    <dbReference type="NCBI Taxonomy" id="293"/>
    <lineage>
        <taxon>Bacteria</taxon>
        <taxon>Pseudomonadati</taxon>
        <taxon>Pseudomonadota</taxon>
        <taxon>Alphaproteobacteria</taxon>
        <taxon>Caulobacterales</taxon>
        <taxon>Caulobacteraceae</taxon>
        <taxon>Brevundimonas</taxon>
    </lineage>
</organism>
<accession>A0A2X1AH86</accession>
<evidence type="ECO:0000313" key="2">
    <source>
        <dbReference type="Proteomes" id="UP000250358"/>
    </source>
</evidence>
<dbReference type="AlphaFoldDB" id="A0A2X1AH86"/>